<evidence type="ECO:0000256" key="10">
    <source>
        <dbReference type="PROSITE-ProRule" id="PRU00409"/>
    </source>
</evidence>
<dbReference type="Proteomes" id="UP000669179">
    <property type="component" value="Unassembled WGS sequence"/>
</dbReference>
<dbReference type="InterPro" id="IPR016185">
    <property type="entry name" value="PreATP-grasp_dom_sf"/>
</dbReference>
<dbReference type="Pfam" id="PF22626">
    <property type="entry name" value="LysX_preATP_grasp"/>
    <property type="match status" value="1"/>
</dbReference>
<keyword evidence="7 10" id="KW-0067">ATP-binding</keyword>
<keyword evidence="3" id="KW-0436">Ligase</keyword>
<name>A0A939P5N9_9ACTN</name>
<sequence>MGRVRPVAVLASRVRYEEKRLFAALERREVPYVHIDTRRFSAELDGGPRAGGGVPAYAAALNREISLSRGMYASLLLEARGVPTVNRSEVIEVCGDKLRTSLALERAGIPVPRTAVALTPEAGAEAAEKLGFPVVIKPLAGSWGRLVAAVHDRAGAETVLEHRAALPSPQQHIVYLQELVDKPGRDIRVIVAGDEVIGATYRYGDGGWRTNAALGARSEPCPLTPELTEPALAAARAVGGGVLGVDLIEGPDGPLVLEVNHTVEFRGLQEAHGEAVDVADAIVTHVLSAAEQAGAIG</sequence>
<comment type="pathway">
    <text evidence="9">Amino-acid biosynthesis.</text>
</comment>
<feature type="domain" description="ATP-grasp" evidence="11">
    <location>
        <begin position="101"/>
        <end position="287"/>
    </location>
</feature>
<dbReference type="SUPFAM" id="SSF52440">
    <property type="entry name" value="PreATP-grasp domain"/>
    <property type="match status" value="1"/>
</dbReference>
<dbReference type="GO" id="GO:0043774">
    <property type="term" value="F:coenzyme F420-2 alpha-glutamyl ligase activity"/>
    <property type="evidence" value="ECO:0007669"/>
    <property type="project" value="TreeGrafter"/>
</dbReference>
<evidence type="ECO:0000256" key="1">
    <source>
        <dbReference type="ARBA" id="ARBA00001946"/>
    </source>
</evidence>
<keyword evidence="5" id="KW-0479">Metal-binding</keyword>
<evidence type="ECO:0000256" key="6">
    <source>
        <dbReference type="ARBA" id="ARBA00022741"/>
    </source>
</evidence>
<dbReference type="InterPro" id="IPR013651">
    <property type="entry name" value="ATP-grasp_RimK-type"/>
</dbReference>
<comment type="cofactor">
    <cofactor evidence="1">
        <name>Mg(2+)</name>
        <dbReference type="ChEBI" id="CHEBI:18420"/>
    </cofactor>
</comment>
<dbReference type="Gene3D" id="3.30.1490.20">
    <property type="entry name" value="ATP-grasp fold, A domain"/>
    <property type="match status" value="1"/>
</dbReference>
<dbReference type="GO" id="GO:0005737">
    <property type="term" value="C:cytoplasm"/>
    <property type="evidence" value="ECO:0007669"/>
    <property type="project" value="TreeGrafter"/>
</dbReference>
<evidence type="ECO:0000256" key="5">
    <source>
        <dbReference type="ARBA" id="ARBA00022723"/>
    </source>
</evidence>
<evidence type="ECO:0000256" key="3">
    <source>
        <dbReference type="ARBA" id="ARBA00022598"/>
    </source>
</evidence>
<dbReference type="Pfam" id="PF08443">
    <property type="entry name" value="RimK"/>
    <property type="match status" value="1"/>
</dbReference>
<dbReference type="InterPro" id="IPR054562">
    <property type="entry name" value="LysX/ArgX_preATP_grasp"/>
</dbReference>
<gene>
    <name evidence="12" type="primary">lysX</name>
    <name evidence="12" type="ORF">J4573_00950</name>
</gene>
<dbReference type="GO" id="GO:0046872">
    <property type="term" value="F:metal ion binding"/>
    <property type="evidence" value="ECO:0007669"/>
    <property type="project" value="UniProtKB-KW"/>
</dbReference>
<dbReference type="InterPro" id="IPR011870">
    <property type="entry name" value="LysX_arch"/>
</dbReference>
<protein>
    <submittedName>
        <fullName evidence="12">Lysine biosynthesis protein LysX</fullName>
    </submittedName>
</protein>
<evidence type="ECO:0000256" key="2">
    <source>
        <dbReference type="ARBA" id="ARBA00006239"/>
    </source>
</evidence>
<reference evidence="12" key="1">
    <citation type="submission" date="2021-03" db="EMBL/GenBank/DDBJ databases">
        <authorList>
            <person name="Kanchanasin P."/>
            <person name="Saeng-In P."/>
            <person name="Phongsopitanun W."/>
            <person name="Yuki M."/>
            <person name="Kudo T."/>
            <person name="Ohkuma M."/>
            <person name="Tanasupawat S."/>
        </authorList>
    </citation>
    <scope>NUCLEOTIDE SEQUENCE</scope>
    <source>
        <strain evidence="12">GKU 128</strain>
    </source>
</reference>
<dbReference type="PANTHER" id="PTHR21621">
    <property type="entry name" value="RIBOSOMAL PROTEIN S6 MODIFICATION PROTEIN"/>
    <property type="match status" value="1"/>
</dbReference>
<dbReference type="GO" id="GO:0009085">
    <property type="term" value="P:lysine biosynthetic process"/>
    <property type="evidence" value="ECO:0007669"/>
    <property type="project" value="InterPro"/>
</dbReference>
<dbReference type="AlphaFoldDB" id="A0A939P5N9"/>
<dbReference type="PROSITE" id="PS50975">
    <property type="entry name" value="ATP_GRASP"/>
    <property type="match status" value="1"/>
</dbReference>
<evidence type="ECO:0000259" key="11">
    <source>
        <dbReference type="PROSITE" id="PS50975"/>
    </source>
</evidence>
<dbReference type="EMBL" id="JAGEOJ010000001">
    <property type="protein sequence ID" value="MBO2445648.1"/>
    <property type="molecule type" value="Genomic_DNA"/>
</dbReference>
<dbReference type="SUPFAM" id="SSF56059">
    <property type="entry name" value="Glutathione synthetase ATP-binding domain-like"/>
    <property type="match status" value="1"/>
</dbReference>
<keyword evidence="13" id="KW-1185">Reference proteome</keyword>
<keyword evidence="4" id="KW-0028">Amino-acid biosynthesis</keyword>
<evidence type="ECO:0000313" key="13">
    <source>
        <dbReference type="Proteomes" id="UP000669179"/>
    </source>
</evidence>
<evidence type="ECO:0000313" key="12">
    <source>
        <dbReference type="EMBL" id="MBO2445648.1"/>
    </source>
</evidence>
<dbReference type="InterPro" id="IPR004666">
    <property type="entry name" value="Rp_bS6_RimK/Lys_biosynth_LsyX"/>
</dbReference>
<dbReference type="NCBIfam" id="TIGR02144">
    <property type="entry name" value="LysX_arch"/>
    <property type="match status" value="1"/>
</dbReference>
<organism evidence="12 13">
    <name type="scientific">Actinomadura barringtoniae</name>
    <dbReference type="NCBI Taxonomy" id="1427535"/>
    <lineage>
        <taxon>Bacteria</taxon>
        <taxon>Bacillati</taxon>
        <taxon>Actinomycetota</taxon>
        <taxon>Actinomycetes</taxon>
        <taxon>Streptosporangiales</taxon>
        <taxon>Thermomonosporaceae</taxon>
        <taxon>Actinomadura</taxon>
    </lineage>
</organism>
<evidence type="ECO:0000256" key="4">
    <source>
        <dbReference type="ARBA" id="ARBA00022605"/>
    </source>
</evidence>
<dbReference type="GO" id="GO:0005524">
    <property type="term" value="F:ATP binding"/>
    <property type="evidence" value="ECO:0007669"/>
    <property type="project" value="UniProtKB-UniRule"/>
</dbReference>
<evidence type="ECO:0000256" key="9">
    <source>
        <dbReference type="ARBA" id="ARBA00029440"/>
    </source>
</evidence>
<dbReference type="InterPro" id="IPR013815">
    <property type="entry name" value="ATP_grasp_subdomain_1"/>
</dbReference>
<proteinExistence type="inferred from homology"/>
<dbReference type="InterPro" id="IPR011761">
    <property type="entry name" value="ATP-grasp"/>
</dbReference>
<dbReference type="FunFam" id="3.30.1490.20:FF:000025">
    <property type="entry name" value="Alpha-aminoadipate--LysW ligase LysX protein"/>
    <property type="match status" value="1"/>
</dbReference>
<dbReference type="Gene3D" id="3.40.50.20">
    <property type="match status" value="1"/>
</dbReference>
<comment type="similarity">
    <text evidence="2">Belongs to the RimK family. LysX subfamily.</text>
</comment>
<keyword evidence="8" id="KW-0460">Magnesium</keyword>
<evidence type="ECO:0000256" key="8">
    <source>
        <dbReference type="ARBA" id="ARBA00022842"/>
    </source>
</evidence>
<evidence type="ECO:0000256" key="7">
    <source>
        <dbReference type="ARBA" id="ARBA00022840"/>
    </source>
</evidence>
<dbReference type="PANTHER" id="PTHR21621:SF2">
    <property type="entry name" value="COENZYME GAMMA-F420-2:ALPHA-L-GLUTAMATE LIGASE"/>
    <property type="match status" value="1"/>
</dbReference>
<comment type="caution">
    <text evidence="12">The sequence shown here is derived from an EMBL/GenBank/DDBJ whole genome shotgun (WGS) entry which is preliminary data.</text>
</comment>
<accession>A0A939P5N9</accession>
<keyword evidence="6 10" id="KW-0547">Nucleotide-binding</keyword>
<dbReference type="NCBIfam" id="TIGR00768">
    <property type="entry name" value="rimK_fam"/>
    <property type="match status" value="1"/>
</dbReference>
<dbReference type="Gene3D" id="3.30.470.20">
    <property type="entry name" value="ATP-grasp fold, B domain"/>
    <property type="match status" value="1"/>
</dbReference>